<dbReference type="PANTHER" id="PTHR43697">
    <property type="entry name" value="SERYL-TRNA SYNTHETASE"/>
    <property type="match status" value="1"/>
</dbReference>
<feature type="binding site" evidence="13">
    <location>
        <position position="388"/>
    </location>
    <ligand>
        <name>L-serine</name>
        <dbReference type="ChEBI" id="CHEBI:33384"/>
    </ligand>
</feature>
<dbReference type="Pfam" id="PF02403">
    <property type="entry name" value="Seryl_tRNA_N"/>
    <property type="match status" value="1"/>
</dbReference>
<evidence type="ECO:0000256" key="2">
    <source>
        <dbReference type="ARBA" id="ARBA00005045"/>
    </source>
</evidence>
<keyword evidence="5 12" id="KW-0436">Ligase</keyword>
<accession>A0A3A1Y1D0</accession>
<protein>
    <recommendedName>
        <fullName evidence="12">Serine--tRNA ligase</fullName>
        <ecNumber evidence="12">6.1.1.11</ecNumber>
    </recommendedName>
    <alternativeName>
        <fullName evidence="12">Seryl-tRNA synthetase</fullName>
        <shortName evidence="12">SerRS</shortName>
    </alternativeName>
    <alternativeName>
        <fullName evidence="12">Seryl-tRNA(Ser/Sec) synthetase</fullName>
    </alternativeName>
</protein>
<dbReference type="UniPathway" id="UPA00906">
    <property type="reaction ID" value="UER00895"/>
</dbReference>
<reference evidence="17 18" key="1">
    <citation type="submission" date="2017-08" db="EMBL/GenBank/DDBJ databases">
        <title>Reclassification of Bisgaard taxon 37 and 44.</title>
        <authorList>
            <person name="Christensen H."/>
        </authorList>
    </citation>
    <scope>NUCLEOTIDE SEQUENCE [LARGE SCALE GENOMIC DNA]</scope>
    <source>
        <strain evidence="17 18">B96_3</strain>
    </source>
</reference>
<dbReference type="HAMAP" id="MF_00176">
    <property type="entry name" value="Ser_tRNA_synth_type1"/>
    <property type="match status" value="1"/>
</dbReference>
<dbReference type="InterPro" id="IPR010978">
    <property type="entry name" value="tRNA-bd_arm"/>
</dbReference>
<dbReference type="AlphaFoldDB" id="A0A3A1Y1D0"/>
<feature type="coiled-coil region" evidence="15">
    <location>
        <begin position="69"/>
        <end position="96"/>
    </location>
</feature>
<feature type="binding site" evidence="12 13">
    <location>
        <position position="290"/>
    </location>
    <ligand>
        <name>L-serine</name>
        <dbReference type="ChEBI" id="CHEBI:33384"/>
    </ligand>
</feature>
<dbReference type="InterPro" id="IPR002317">
    <property type="entry name" value="Ser-tRNA-ligase_type_1"/>
</dbReference>
<keyword evidence="9 12" id="KW-0030">Aminoacyl-tRNA synthetase</keyword>
<dbReference type="GO" id="GO:0005737">
    <property type="term" value="C:cytoplasm"/>
    <property type="evidence" value="ECO:0007669"/>
    <property type="project" value="UniProtKB-SubCell"/>
</dbReference>
<sequence length="433" mass="48901">MLDPVLLRTQTEEVARLLKAKRNVDLDVELIKSLEAQRSTLQTSTESTQAKRNELAAQVGRLRAQGQNADDLIAQANELATNLDQDKAKLAQVQQQLFDIASRLPNLPAADVPEGKDENDNVEIKRWGTPRTFDFEVKDHVDLGELTYGIDFKSAARLTGSRFVVFKSDVARLHRALIQFMLDEHYAAGYQEVYVPYMVNAETLFGTGQLPKFAEDLFQIKPIDDQGDKVYYLIPTAEVPVTNLVADSITEDKELPLRYCAHTPCFRSEAGSYGRDTRGCIRLHQFEKVELVHITKPEDSMEQLEKLTLQAESILEKLGLAYRRIVLCTGDMGFSSTKTYDLEVWLPAQNTYREISSCSNMGDFQARRMKARFRREGSKKPELVHTLNGSGLALSRTLVAVLENYQQADGSIVIPEVLRKYMHGQEVINVVKK</sequence>
<evidence type="ECO:0000256" key="10">
    <source>
        <dbReference type="ARBA" id="ARBA00047929"/>
    </source>
</evidence>
<evidence type="ECO:0000256" key="3">
    <source>
        <dbReference type="ARBA" id="ARBA00010728"/>
    </source>
</evidence>
<gene>
    <name evidence="12" type="primary">serS</name>
    <name evidence="17" type="ORF">CKF54_05495</name>
</gene>
<comment type="subcellular location">
    <subcellularLocation>
        <location evidence="1 12">Cytoplasm</location>
    </subcellularLocation>
</comment>
<dbReference type="Pfam" id="PF00587">
    <property type="entry name" value="tRNA-synt_2b"/>
    <property type="match status" value="1"/>
</dbReference>
<evidence type="ECO:0000256" key="7">
    <source>
        <dbReference type="ARBA" id="ARBA00022840"/>
    </source>
</evidence>
<feature type="binding site" evidence="12">
    <location>
        <begin position="236"/>
        <end position="238"/>
    </location>
    <ligand>
        <name>L-serine</name>
        <dbReference type="ChEBI" id="CHEBI:33384"/>
    </ligand>
</feature>
<comment type="catalytic activity">
    <reaction evidence="11 12">
        <text>tRNA(Ser) + L-serine + ATP = L-seryl-tRNA(Ser) + AMP + diphosphate + H(+)</text>
        <dbReference type="Rhea" id="RHEA:12292"/>
        <dbReference type="Rhea" id="RHEA-COMP:9669"/>
        <dbReference type="Rhea" id="RHEA-COMP:9703"/>
        <dbReference type="ChEBI" id="CHEBI:15378"/>
        <dbReference type="ChEBI" id="CHEBI:30616"/>
        <dbReference type="ChEBI" id="CHEBI:33019"/>
        <dbReference type="ChEBI" id="CHEBI:33384"/>
        <dbReference type="ChEBI" id="CHEBI:78442"/>
        <dbReference type="ChEBI" id="CHEBI:78533"/>
        <dbReference type="ChEBI" id="CHEBI:456215"/>
        <dbReference type="EC" id="6.1.1.11"/>
    </reaction>
</comment>
<evidence type="ECO:0000256" key="11">
    <source>
        <dbReference type="ARBA" id="ARBA00048823"/>
    </source>
</evidence>
<keyword evidence="15" id="KW-0175">Coiled coil</keyword>
<comment type="caution">
    <text evidence="12">Lacks conserved residue(s) required for the propagation of feature annotation.</text>
</comment>
<dbReference type="Proteomes" id="UP000265691">
    <property type="component" value="Unassembled WGS sequence"/>
</dbReference>
<keyword evidence="6 12" id="KW-0547">Nucleotide-binding</keyword>
<dbReference type="GO" id="GO:0006434">
    <property type="term" value="P:seryl-tRNA aminoacylation"/>
    <property type="evidence" value="ECO:0007669"/>
    <property type="project" value="UniProtKB-UniRule"/>
</dbReference>
<dbReference type="GO" id="GO:0016260">
    <property type="term" value="P:selenocysteine biosynthetic process"/>
    <property type="evidence" value="ECO:0007669"/>
    <property type="project" value="UniProtKB-UniRule"/>
</dbReference>
<dbReference type="Gene3D" id="3.30.930.10">
    <property type="entry name" value="Bira Bifunctional Protein, Domain 2"/>
    <property type="match status" value="1"/>
</dbReference>
<evidence type="ECO:0000313" key="17">
    <source>
        <dbReference type="EMBL" id="RIY32043.1"/>
    </source>
</evidence>
<proteinExistence type="inferred from homology"/>
<dbReference type="SUPFAM" id="SSF46589">
    <property type="entry name" value="tRNA-binding arm"/>
    <property type="match status" value="1"/>
</dbReference>
<comment type="subunit">
    <text evidence="12">Homodimer. The tRNA molecule binds across the dimer.</text>
</comment>
<dbReference type="Gene3D" id="1.10.287.40">
    <property type="entry name" value="Serine-tRNA synthetase, tRNA binding domain"/>
    <property type="match status" value="1"/>
</dbReference>
<comment type="function">
    <text evidence="12">Catalyzes the attachment of serine to tRNA(Ser). Is also able to aminoacylate tRNA(Sec) with serine, to form the misacylated tRNA L-seryl-tRNA(Sec), which will be further converted into selenocysteinyl-tRNA(Sec).</text>
</comment>
<dbReference type="EC" id="6.1.1.11" evidence="12"/>
<dbReference type="PROSITE" id="PS50862">
    <property type="entry name" value="AA_TRNA_LIGASE_II"/>
    <property type="match status" value="1"/>
</dbReference>
<name>A0A3A1Y1D0_9GAMM</name>
<evidence type="ECO:0000256" key="12">
    <source>
        <dbReference type="HAMAP-Rule" id="MF_00176"/>
    </source>
</evidence>
<evidence type="ECO:0000256" key="4">
    <source>
        <dbReference type="ARBA" id="ARBA00022490"/>
    </source>
</evidence>
<organism evidence="17 18">
    <name type="scientific">Psittacicella hinzii</name>
    <dbReference type="NCBI Taxonomy" id="2028575"/>
    <lineage>
        <taxon>Bacteria</taxon>
        <taxon>Pseudomonadati</taxon>
        <taxon>Pseudomonadota</taxon>
        <taxon>Gammaproteobacteria</taxon>
        <taxon>Pasteurellales</taxon>
        <taxon>Psittacicellaceae</taxon>
        <taxon>Psittacicella</taxon>
    </lineage>
</organism>
<keyword evidence="7 12" id="KW-0067">ATP-binding</keyword>
<evidence type="ECO:0000256" key="9">
    <source>
        <dbReference type="ARBA" id="ARBA00023146"/>
    </source>
</evidence>
<feature type="binding site" evidence="12 14">
    <location>
        <begin position="354"/>
        <end position="357"/>
    </location>
    <ligand>
        <name>ATP</name>
        <dbReference type="ChEBI" id="CHEBI:30616"/>
    </ligand>
</feature>
<dbReference type="SUPFAM" id="SSF55681">
    <property type="entry name" value="Class II aaRS and biotin synthetases"/>
    <property type="match status" value="1"/>
</dbReference>
<comment type="caution">
    <text evidence="17">The sequence shown here is derived from an EMBL/GenBank/DDBJ whole genome shotgun (WGS) entry which is preliminary data.</text>
</comment>
<dbReference type="GO" id="GO:0004828">
    <property type="term" value="F:serine-tRNA ligase activity"/>
    <property type="evidence" value="ECO:0007669"/>
    <property type="project" value="UniProtKB-UniRule"/>
</dbReference>
<feature type="binding site" evidence="13">
    <location>
        <position position="267"/>
    </location>
    <ligand>
        <name>L-serine</name>
        <dbReference type="ChEBI" id="CHEBI:33384"/>
    </ligand>
</feature>
<evidence type="ECO:0000313" key="18">
    <source>
        <dbReference type="Proteomes" id="UP000265691"/>
    </source>
</evidence>
<dbReference type="InterPro" id="IPR015866">
    <property type="entry name" value="Ser-tRNA-synth_1_N"/>
</dbReference>
<feature type="binding site" evidence="12 14">
    <location>
        <begin position="267"/>
        <end position="269"/>
    </location>
    <ligand>
        <name>ATP</name>
        <dbReference type="ChEBI" id="CHEBI:30616"/>
    </ligand>
</feature>
<keyword evidence="8 12" id="KW-0648">Protein biosynthesis</keyword>
<comment type="domain">
    <text evidence="12">Consists of two distinct domains, a catalytic core and a N-terminal extension that is involved in tRNA binding.</text>
</comment>
<evidence type="ECO:0000256" key="8">
    <source>
        <dbReference type="ARBA" id="ARBA00022917"/>
    </source>
</evidence>
<dbReference type="OrthoDB" id="9804647at2"/>
<dbReference type="PRINTS" id="PR00981">
    <property type="entry name" value="TRNASYNTHSER"/>
</dbReference>
<dbReference type="InterPro" id="IPR033729">
    <property type="entry name" value="SerRS_core"/>
</dbReference>
<evidence type="ECO:0000256" key="13">
    <source>
        <dbReference type="PIRSR" id="PIRSR001529-1"/>
    </source>
</evidence>
<feature type="binding site" evidence="12">
    <location>
        <position position="390"/>
    </location>
    <ligand>
        <name>L-serine</name>
        <dbReference type="ChEBI" id="CHEBI:33384"/>
    </ligand>
</feature>
<dbReference type="InterPro" id="IPR006195">
    <property type="entry name" value="aa-tRNA-synth_II"/>
</dbReference>
<keyword evidence="18" id="KW-1185">Reference proteome</keyword>
<dbReference type="InterPro" id="IPR002314">
    <property type="entry name" value="aa-tRNA-synt_IIb"/>
</dbReference>
<feature type="binding site" evidence="13">
    <location>
        <position position="236"/>
    </location>
    <ligand>
        <name>L-serine</name>
        <dbReference type="ChEBI" id="CHEBI:33384"/>
    </ligand>
</feature>
<keyword evidence="4 12" id="KW-0963">Cytoplasm</keyword>
<evidence type="ECO:0000256" key="5">
    <source>
        <dbReference type="ARBA" id="ARBA00022598"/>
    </source>
</evidence>
<evidence type="ECO:0000256" key="1">
    <source>
        <dbReference type="ARBA" id="ARBA00004496"/>
    </source>
</evidence>
<dbReference type="RefSeq" id="WP_119525363.1">
    <property type="nucleotide sequence ID" value="NZ_NRHC01000070.1"/>
</dbReference>
<dbReference type="PANTHER" id="PTHR43697:SF1">
    <property type="entry name" value="SERINE--TRNA LIGASE"/>
    <property type="match status" value="1"/>
</dbReference>
<dbReference type="GO" id="GO:0005524">
    <property type="term" value="F:ATP binding"/>
    <property type="evidence" value="ECO:0007669"/>
    <property type="project" value="UniProtKB-UniRule"/>
</dbReference>
<comment type="similarity">
    <text evidence="3 12">Belongs to the class-II aminoacyl-tRNA synthetase family. Type-1 seryl-tRNA synthetase subfamily.</text>
</comment>
<evidence type="ECO:0000256" key="15">
    <source>
        <dbReference type="SAM" id="Coils"/>
    </source>
</evidence>
<dbReference type="InterPro" id="IPR042103">
    <property type="entry name" value="SerRS_1_N_sf"/>
</dbReference>
<dbReference type="EMBL" id="NRHC01000070">
    <property type="protein sequence ID" value="RIY32043.1"/>
    <property type="molecule type" value="Genomic_DNA"/>
</dbReference>
<comment type="catalytic activity">
    <reaction evidence="10 12">
        <text>tRNA(Sec) + L-serine + ATP = L-seryl-tRNA(Sec) + AMP + diphosphate + H(+)</text>
        <dbReference type="Rhea" id="RHEA:42580"/>
        <dbReference type="Rhea" id="RHEA-COMP:9742"/>
        <dbReference type="Rhea" id="RHEA-COMP:10128"/>
        <dbReference type="ChEBI" id="CHEBI:15378"/>
        <dbReference type="ChEBI" id="CHEBI:30616"/>
        <dbReference type="ChEBI" id="CHEBI:33019"/>
        <dbReference type="ChEBI" id="CHEBI:33384"/>
        <dbReference type="ChEBI" id="CHEBI:78442"/>
        <dbReference type="ChEBI" id="CHEBI:78533"/>
        <dbReference type="ChEBI" id="CHEBI:456215"/>
        <dbReference type="EC" id="6.1.1.11"/>
    </reaction>
</comment>
<dbReference type="InterPro" id="IPR045864">
    <property type="entry name" value="aa-tRNA-synth_II/BPL/LPL"/>
</dbReference>
<dbReference type="NCBIfam" id="TIGR00414">
    <property type="entry name" value="serS"/>
    <property type="match status" value="1"/>
</dbReference>
<comment type="pathway">
    <text evidence="2 12">Aminoacyl-tRNA biosynthesis; selenocysteinyl-tRNA(Sec) biosynthesis; L-seryl-tRNA(Sec) from L-serine and tRNA(Sec): step 1/1.</text>
</comment>
<evidence type="ECO:0000259" key="16">
    <source>
        <dbReference type="PROSITE" id="PS50862"/>
    </source>
</evidence>
<dbReference type="CDD" id="cd00770">
    <property type="entry name" value="SerRS_core"/>
    <property type="match status" value="1"/>
</dbReference>
<evidence type="ECO:0000256" key="6">
    <source>
        <dbReference type="ARBA" id="ARBA00022741"/>
    </source>
</evidence>
<dbReference type="PIRSF" id="PIRSF001529">
    <property type="entry name" value="Ser-tRNA-synth_IIa"/>
    <property type="match status" value="1"/>
</dbReference>
<feature type="domain" description="Aminoacyl-transfer RNA synthetases class-II family profile" evidence="16">
    <location>
        <begin position="172"/>
        <end position="415"/>
    </location>
</feature>
<evidence type="ECO:0000256" key="14">
    <source>
        <dbReference type="PIRSR" id="PIRSR001529-2"/>
    </source>
</evidence>